<dbReference type="Gene3D" id="3.20.20.70">
    <property type="entry name" value="Aldolase class I"/>
    <property type="match status" value="1"/>
</dbReference>
<reference evidence="1 2" key="1">
    <citation type="submission" date="2020-04" db="EMBL/GenBank/DDBJ databases">
        <title>Flammeovirgaceae bacterium KN852 isolated from deep sea.</title>
        <authorList>
            <person name="Zhang D.-C."/>
        </authorList>
    </citation>
    <scope>NUCLEOTIDE SEQUENCE [LARGE SCALE GENOMIC DNA]</scope>
    <source>
        <strain evidence="1 2">KN852</strain>
    </source>
</reference>
<evidence type="ECO:0000313" key="1">
    <source>
        <dbReference type="EMBL" id="NMM47727.1"/>
    </source>
</evidence>
<keyword evidence="2" id="KW-1185">Reference proteome</keyword>
<dbReference type="SUPFAM" id="SSF51391">
    <property type="entry name" value="Thiamin phosphate synthase"/>
    <property type="match status" value="1"/>
</dbReference>
<accession>A0A848ITQ7</accession>
<organism evidence="1 2">
    <name type="scientific">Marinigracilibium pacificum</name>
    <dbReference type="NCBI Taxonomy" id="2729599"/>
    <lineage>
        <taxon>Bacteria</taxon>
        <taxon>Pseudomonadati</taxon>
        <taxon>Bacteroidota</taxon>
        <taxon>Cytophagia</taxon>
        <taxon>Cytophagales</taxon>
        <taxon>Flammeovirgaceae</taxon>
        <taxon>Marinigracilibium</taxon>
    </lineage>
</organism>
<dbReference type="AlphaFoldDB" id="A0A848ITQ7"/>
<gene>
    <name evidence="1" type="ORF">HH304_04895</name>
</gene>
<dbReference type="GO" id="GO:0009228">
    <property type="term" value="P:thiamine biosynthetic process"/>
    <property type="evidence" value="ECO:0007669"/>
    <property type="project" value="UniProtKB-KW"/>
</dbReference>
<dbReference type="InterPro" id="IPR022998">
    <property type="entry name" value="ThiamineP_synth_TenI"/>
</dbReference>
<name>A0A848ITQ7_9BACT</name>
<dbReference type="Proteomes" id="UP000559010">
    <property type="component" value="Unassembled WGS sequence"/>
</dbReference>
<dbReference type="InterPro" id="IPR036206">
    <property type="entry name" value="ThiamineP_synth_sf"/>
</dbReference>
<dbReference type="EMBL" id="JABBNU010000003">
    <property type="protein sequence ID" value="NMM47727.1"/>
    <property type="molecule type" value="Genomic_DNA"/>
</dbReference>
<protein>
    <submittedName>
        <fullName evidence="1">Thiamine phosphate synthase</fullName>
    </submittedName>
</protein>
<evidence type="ECO:0000313" key="2">
    <source>
        <dbReference type="Proteomes" id="UP000559010"/>
    </source>
</evidence>
<dbReference type="CDD" id="cd00564">
    <property type="entry name" value="TMP_TenI"/>
    <property type="match status" value="1"/>
</dbReference>
<sequence>MIVLISPEIDLNDEMDILNLLFKAGLEYFHLRKPNKNLHEHRHYLDQIDERFHNRIVIHYFHELIDQYNLKGVHYQEAKRRENDHALKRFITDLSDMGKTVSSSFHDPEELAQCKFDFNYHMLSPVFSSISKAGYEGKEFNVNHIDKQIIGLGGVTSKNLGQITSLGFYGVGVLGGIWNSPTPIEEFSRIKKYYKYFSNERSF</sequence>
<proteinExistence type="predicted"/>
<dbReference type="InterPro" id="IPR013785">
    <property type="entry name" value="Aldolase_TIM"/>
</dbReference>
<dbReference type="RefSeq" id="WP_169678543.1">
    <property type="nucleotide sequence ID" value="NZ_JABBNU010000003.1"/>
</dbReference>
<comment type="caution">
    <text evidence="1">The sequence shown here is derived from an EMBL/GenBank/DDBJ whole genome shotgun (WGS) entry which is preliminary data.</text>
</comment>